<organism evidence="2 5">
    <name type="scientific">Halococcus dombrowskii</name>
    <dbReference type="NCBI Taxonomy" id="179637"/>
    <lineage>
        <taxon>Archaea</taxon>
        <taxon>Methanobacteriati</taxon>
        <taxon>Methanobacteriota</taxon>
        <taxon>Stenosarchaea group</taxon>
        <taxon>Halobacteria</taxon>
        <taxon>Halobacteriales</taxon>
        <taxon>Halococcaceae</taxon>
        <taxon>Halococcus</taxon>
    </lineage>
</organism>
<proteinExistence type="predicted"/>
<protein>
    <recommendedName>
        <fullName evidence="1">DUF8052 domain-containing protein</fullName>
    </recommendedName>
</protein>
<dbReference type="Proteomes" id="UP000830542">
    <property type="component" value="Chromosome"/>
</dbReference>
<dbReference type="AlphaFoldDB" id="A0AAV3SJF0"/>
<dbReference type="EMBL" id="CP095005">
    <property type="protein sequence ID" value="UOO95245.1"/>
    <property type="molecule type" value="Genomic_DNA"/>
</dbReference>
<sequence length="202" mass="22193">MSHRGGDDADSARAEADLDLPALDDEYLTRVAERLQFNYDLDADRRVHGESFALSGALTLESHKQFLHSALSYGHHESVERLYARRYDGVSVADLEALVALGHDLGAGIDADEEHFSTEFTFALVAPRIPDEVRAFVAGFSDRTLLKYGYHGHYEINLLVVAPDTEELVASENAEVAAAFRLWESDEPDSNGLAARLAGLFG</sequence>
<dbReference type="EMBL" id="BAAADN010000034">
    <property type="protein sequence ID" value="GAA0465513.1"/>
    <property type="molecule type" value="Genomic_DNA"/>
</dbReference>
<reference evidence="2" key="3">
    <citation type="submission" date="2023-12" db="EMBL/GenBank/DDBJ databases">
        <authorList>
            <person name="Sun Q."/>
            <person name="Inoue M."/>
        </authorList>
    </citation>
    <scope>NUCLEOTIDE SEQUENCE</scope>
    <source>
        <strain evidence="2">JCM 12289</strain>
    </source>
</reference>
<keyword evidence="4" id="KW-1185">Reference proteome</keyword>
<evidence type="ECO:0000313" key="2">
    <source>
        <dbReference type="EMBL" id="GAA0465513.1"/>
    </source>
</evidence>
<evidence type="ECO:0000259" key="1">
    <source>
        <dbReference type="Pfam" id="PF26226"/>
    </source>
</evidence>
<reference evidence="2" key="1">
    <citation type="journal article" date="2014" name="Int. J. Syst. Evol. Microbiol.">
        <title>Complete genome sequence of Corynebacterium casei LMG S-19264T (=DSM 44701T), isolated from a smear-ripened cheese.</title>
        <authorList>
            <consortium name="US DOE Joint Genome Institute (JGI-PGF)"/>
            <person name="Walter F."/>
            <person name="Albersmeier A."/>
            <person name="Kalinowski J."/>
            <person name="Ruckert C."/>
        </authorList>
    </citation>
    <scope>NUCLEOTIDE SEQUENCE</scope>
    <source>
        <strain evidence="2">JCM 12289</strain>
    </source>
</reference>
<dbReference type="KEGG" id="hdo:MUK72_00665"/>
<dbReference type="GeneID" id="71760315"/>
<feature type="domain" description="DUF8052" evidence="1">
    <location>
        <begin position="25"/>
        <end position="181"/>
    </location>
</feature>
<name>A0AAV3SJF0_HALDO</name>
<dbReference type="RefSeq" id="WP_244702686.1">
    <property type="nucleotide sequence ID" value="NZ_BAAADN010000034.1"/>
</dbReference>
<evidence type="ECO:0000313" key="5">
    <source>
        <dbReference type="Proteomes" id="UP001500962"/>
    </source>
</evidence>
<accession>A0AAV3SJF0</accession>
<evidence type="ECO:0000313" key="4">
    <source>
        <dbReference type="Proteomes" id="UP000830542"/>
    </source>
</evidence>
<reference evidence="3" key="2">
    <citation type="submission" date="2022-04" db="EMBL/GenBank/DDBJ databases">
        <title>Sequencing and genomic assembly of Halococcus dombrowskii.</title>
        <authorList>
            <person name="Lim S.W."/>
            <person name="MacLea K.S."/>
        </authorList>
    </citation>
    <scope>NUCLEOTIDE SEQUENCE</scope>
    <source>
        <strain evidence="3">H4</strain>
    </source>
</reference>
<dbReference type="Proteomes" id="UP001500962">
    <property type="component" value="Unassembled WGS sequence"/>
</dbReference>
<evidence type="ECO:0000313" key="3">
    <source>
        <dbReference type="EMBL" id="UOO95245.1"/>
    </source>
</evidence>
<dbReference type="Pfam" id="PF26226">
    <property type="entry name" value="DUF8052"/>
    <property type="match status" value="1"/>
</dbReference>
<dbReference type="InterPro" id="IPR058365">
    <property type="entry name" value="DUF8052"/>
</dbReference>
<gene>
    <name evidence="2" type="ORF">GCM10008985_23110</name>
    <name evidence="3" type="ORF">MUK72_00665</name>
</gene>